<evidence type="ECO:0000256" key="2">
    <source>
        <dbReference type="ARBA" id="ARBA00004401"/>
    </source>
</evidence>
<comment type="cofactor">
    <cofactor evidence="1">
        <name>Zn(2+)</name>
        <dbReference type="ChEBI" id="CHEBI:29105"/>
    </cofactor>
</comment>
<dbReference type="Gene3D" id="1.10.1380.10">
    <property type="entry name" value="Neutral endopeptidase , domain2"/>
    <property type="match status" value="1"/>
</dbReference>
<comment type="subcellular location">
    <subcellularLocation>
        <location evidence="2">Cell membrane</location>
        <topology evidence="2">Single-pass type II membrane protein</topology>
    </subcellularLocation>
</comment>
<evidence type="ECO:0000259" key="12">
    <source>
        <dbReference type="Pfam" id="PF05649"/>
    </source>
</evidence>
<dbReference type="CDD" id="cd08662">
    <property type="entry name" value="M13"/>
    <property type="match status" value="1"/>
</dbReference>
<dbReference type="Proteomes" id="UP000053105">
    <property type="component" value="Unassembled WGS sequence"/>
</dbReference>
<dbReference type="AlphaFoldDB" id="A0A0N0BFK3"/>
<feature type="domain" description="Peptidase M13 C-terminal" evidence="11">
    <location>
        <begin position="688"/>
        <end position="896"/>
    </location>
</feature>
<dbReference type="GO" id="GO:0046872">
    <property type="term" value="F:metal ion binding"/>
    <property type="evidence" value="ECO:0007669"/>
    <property type="project" value="UniProtKB-KW"/>
</dbReference>
<protein>
    <submittedName>
        <fullName evidence="13">Endothelin-converting enzyme 2</fullName>
    </submittedName>
</protein>
<dbReference type="PANTHER" id="PTHR11733:SF241">
    <property type="entry name" value="GH26575P-RELATED"/>
    <property type="match status" value="1"/>
</dbReference>
<keyword evidence="10" id="KW-0472">Membrane</keyword>
<keyword evidence="5" id="KW-0479">Metal-binding</keyword>
<dbReference type="EMBL" id="KQ435798">
    <property type="protein sequence ID" value="KOX73462.1"/>
    <property type="molecule type" value="Genomic_DNA"/>
</dbReference>
<dbReference type="Pfam" id="PF05649">
    <property type="entry name" value="Peptidase_M13_N"/>
    <property type="match status" value="1"/>
</dbReference>
<dbReference type="SUPFAM" id="SSF55486">
    <property type="entry name" value="Metalloproteases ('zincins'), catalytic domain"/>
    <property type="match status" value="1"/>
</dbReference>
<reference evidence="13 14" key="1">
    <citation type="submission" date="2015-07" db="EMBL/GenBank/DDBJ databases">
        <title>The genome of Melipona quadrifasciata.</title>
        <authorList>
            <person name="Pan H."/>
            <person name="Kapheim K."/>
        </authorList>
    </citation>
    <scope>NUCLEOTIDE SEQUENCE [LARGE SCALE GENOMIC DNA]</scope>
    <source>
        <strain evidence="13">0111107301</strain>
        <tissue evidence="13">Whole body</tissue>
    </source>
</reference>
<evidence type="ECO:0000256" key="9">
    <source>
        <dbReference type="SAM" id="MobiDB-lite"/>
    </source>
</evidence>
<proteinExistence type="inferred from homology"/>
<organism evidence="13 14">
    <name type="scientific">Melipona quadrifasciata</name>
    <dbReference type="NCBI Taxonomy" id="166423"/>
    <lineage>
        <taxon>Eukaryota</taxon>
        <taxon>Metazoa</taxon>
        <taxon>Ecdysozoa</taxon>
        <taxon>Arthropoda</taxon>
        <taxon>Hexapoda</taxon>
        <taxon>Insecta</taxon>
        <taxon>Pterygota</taxon>
        <taxon>Neoptera</taxon>
        <taxon>Endopterygota</taxon>
        <taxon>Hymenoptera</taxon>
        <taxon>Apocrita</taxon>
        <taxon>Aculeata</taxon>
        <taxon>Apoidea</taxon>
        <taxon>Anthophila</taxon>
        <taxon>Apidae</taxon>
        <taxon>Melipona</taxon>
    </lineage>
</organism>
<keyword evidence="7" id="KW-0862">Zinc</keyword>
<evidence type="ECO:0000259" key="11">
    <source>
        <dbReference type="Pfam" id="PF01431"/>
    </source>
</evidence>
<feature type="transmembrane region" description="Helical" evidence="10">
    <location>
        <begin position="78"/>
        <end position="99"/>
    </location>
</feature>
<feature type="compositionally biased region" description="Polar residues" evidence="9">
    <location>
        <begin position="20"/>
        <end position="30"/>
    </location>
</feature>
<name>A0A0N0BFK3_9HYME</name>
<comment type="similarity">
    <text evidence="3">Belongs to the peptidase M13 family.</text>
</comment>
<dbReference type="Pfam" id="PF01431">
    <property type="entry name" value="Peptidase_M13"/>
    <property type="match status" value="1"/>
</dbReference>
<feature type="domain" description="Peptidase M13 N-terminal" evidence="12">
    <location>
        <begin position="274"/>
        <end position="592"/>
    </location>
</feature>
<feature type="region of interest" description="Disordered" evidence="9">
    <location>
        <begin position="20"/>
        <end position="43"/>
    </location>
</feature>
<evidence type="ECO:0000256" key="5">
    <source>
        <dbReference type="ARBA" id="ARBA00022723"/>
    </source>
</evidence>
<gene>
    <name evidence="13" type="ORF">WN51_14508</name>
</gene>
<evidence type="ECO:0000256" key="1">
    <source>
        <dbReference type="ARBA" id="ARBA00001947"/>
    </source>
</evidence>
<dbReference type="GO" id="GO:0005886">
    <property type="term" value="C:plasma membrane"/>
    <property type="evidence" value="ECO:0007669"/>
    <property type="project" value="UniProtKB-SubCell"/>
</dbReference>
<accession>A0A0N0BFK3</accession>
<evidence type="ECO:0000256" key="7">
    <source>
        <dbReference type="ARBA" id="ARBA00022833"/>
    </source>
</evidence>
<keyword evidence="14" id="KW-1185">Reference proteome</keyword>
<dbReference type="InterPro" id="IPR018497">
    <property type="entry name" value="Peptidase_M13_C"/>
</dbReference>
<dbReference type="InterPro" id="IPR024079">
    <property type="entry name" value="MetalloPept_cat_dom_sf"/>
</dbReference>
<evidence type="ECO:0000256" key="4">
    <source>
        <dbReference type="ARBA" id="ARBA00022670"/>
    </source>
</evidence>
<dbReference type="InterPro" id="IPR008753">
    <property type="entry name" value="Peptidase_M13_N"/>
</dbReference>
<evidence type="ECO:0000256" key="3">
    <source>
        <dbReference type="ARBA" id="ARBA00007357"/>
    </source>
</evidence>
<dbReference type="GO" id="GO:0016485">
    <property type="term" value="P:protein processing"/>
    <property type="evidence" value="ECO:0007669"/>
    <property type="project" value="TreeGrafter"/>
</dbReference>
<dbReference type="PROSITE" id="PS51885">
    <property type="entry name" value="NEPRILYSIN"/>
    <property type="match status" value="1"/>
</dbReference>
<dbReference type="OrthoDB" id="6475849at2759"/>
<dbReference type="STRING" id="166423.A0A0N0BFK3"/>
<keyword evidence="4" id="KW-0645">Protease</keyword>
<dbReference type="InterPro" id="IPR042089">
    <property type="entry name" value="Peptidase_M13_dom_2"/>
</dbReference>
<sequence length="897" mass="102467">MKAESNNGYLKANVIVEQNEVSPGSGQETPAASPLQVTYGPRGNTTTTTVLQHPGNSRKKIRRAMSIRRRGAANRQQLLGVLAVTLLASCLFILLLLALNTSREYAQEPRPNVCMTEECIRTGNGERKFCEICHFFLRWREICNAKLESFVAINTSRRRVEVARHDGKELAILAELFAIGASEASGEFVVSDGSDGSAVREFLPIRVRHVEPSSRDPGGSKLDQYLRGTGQSAASDLETYPGGATQLRGQQRHSEGEDVLQIVHGHPWRLVLAARIREIGDAPLKRTLKFLGGWPAVIGPSWKPPPYSIEVLLGRLRGDYNEGVLLEQWVGPDDKNSSVNILQLDQMQVALPSRDYYLKKSSEAQLNAYHRYMTNVAVLMGANPQTAAEEFSRVINLEKQLANASIPEADRHDTSAIYRKLTLRELQREIPQLKWREYLQEFINSPITEEEPIVAYAMPYFMEMGRIVQRTDRRTLHNYILWRLVMSIMPHMIDEYQQKRVEFRKILLGILSERDRWSQCVEWTNKKLGMAVGALFIRDNFNHESKETALEMIRTIREAFNELLAENHWMDNETRAVAKSKADSMNERIGYPEFLKDPEELSMEYVMLNITENHFLENVLAVLKYDAYHNLEKLRKPVDKDKWSTEPAVVNAFYNPNKNDIASNIPQLYDTKVTSYWEMYLNHDILPVFPAGILQPLFYSQHFPKSLNYGGIGVVIGHEITHGFDDKGRQFDKDGNMMQWWNNATVKAFRERAQCIVEQYSRYKLQEVDLYINGRMTQGENIADNGNSHSGCFKRNLHFFLFFTMIQAYKKWVSIHGEEPLLPGVNLTHDQLFFLNYAQIWCGSMRPEDALTKIRSSVHSPGPIRVLGPLSNSEDFARAYNCPPGSPMNPTQKCNVW</sequence>
<evidence type="ECO:0000313" key="13">
    <source>
        <dbReference type="EMBL" id="KOX73462.1"/>
    </source>
</evidence>
<keyword evidence="10" id="KW-0812">Transmembrane</keyword>
<keyword evidence="6" id="KW-0378">Hydrolase</keyword>
<dbReference type="Gene3D" id="3.40.390.10">
    <property type="entry name" value="Collagenase (Catalytic Domain)"/>
    <property type="match status" value="1"/>
</dbReference>
<dbReference type="GO" id="GO:0004222">
    <property type="term" value="F:metalloendopeptidase activity"/>
    <property type="evidence" value="ECO:0007669"/>
    <property type="project" value="InterPro"/>
</dbReference>
<evidence type="ECO:0000256" key="6">
    <source>
        <dbReference type="ARBA" id="ARBA00022801"/>
    </source>
</evidence>
<dbReference type="PANTHER" id="PTHR11733">
    <property type="entry name" value="ZINC METALLOPROTEASE FAMILY M13 NEPRILYSIN-RELATED"/>
    <property type="match status" value="1"/>
</dbReference>
<dbReference type="InterPro" id="IPR000718">
    <property type="entry name" value="Peptidase_M13"/>
</dbReference>
<dbReference type="PRINTS" id="PR00786">
    <property type="entry name" value="NEPRILYSIN"/>
</dbReference>
<evidence type="ECO:0000313" key="14">
    <source>
        <dbReference type="Proteomes" id="UP000053105"/>
    </source>
</evidence>
<keyword evidence="10" id="KW-1133">Transmembrane helix</keyword>
<evidence type="ECO:0000256" key="8">
    <source>
        <dbReference type="ARBA" id="ARBA00023049"/>
    </source>
</evidence>
<evidence type="ECO:0000256" key="10">
    <source>
        <dbReference type="SAM" id="Phobius"/>
    </source>
</evidence>
<keyword evidence="8" id="KW-0482">Metalloprotease</keyword>